<organism evidence="5 6">
    <name type="scientific">Solanum verrucosum</name>
    <dbReference type="NCBI Taxonomy" id="315347"/>
    <lineage>
        <taxon>Eukaryota</taxon>
        <taxon>Viridiplantae</taxon>
        <taxon>Streptophyta</taxon>
        <taxon>Embryophyta</taxon>
        <taxon>Tracheophyta</taxon>
        <taxon>Spermatophyta</taxon>
        <taxon>Magnoliopsida</taxon>
        <taxon>eudicotyledons</taxon>
        <taxon>Gunneridae</taxon>
        <taxon>Pentapetalae</taxon>
        <taxon>asterids</taxon>
        <taxon>lamiids</taxon>
        <taxon>Solanales</taxon>
        <taxon>Solanaceae</taxon>
        <taxon>Solanoideae</taxon>
        <taxon>Solaneae</taxon>
        <taxon>Solanum</taxon>
    </lineage>
</organism>
<dbReference type="GO" id="GO:0005737">
    <property type="term" value="C:cytoplasm"/>
    <property type="evidence" value="ECO:0007669"/>
    <property type="project" value="UniProtKB-ARBA"/>
</dbReference>
<evidence type="ECO:0000256" key="2">
    <source>
        <dbReference type="ARBA" id="ARBA00022980"/>
    </source>
</evidence>
<evidence type="ECO:0000313" key="6">
    <source>
        <dbReference type="Proteomes" id="UP001234989"/>
    </source>
</evidence>
<keyword evidence="3" id="KW-0687">Ribonucleoprotein</keyword>
<dbReference type="InterPro" id="IPR001705">
    <property type="entry name" value="Ribosomal_bL33"/>
</dbReference>
<dbReference type="Proteomes" id="UP001234989">
    <property type="component" value="Chromosome 10"/>
</dbReference>
<dbReference type="PANTHER" id="PTHR15238">
    <property type="entry name" value="54S RIBOSOMAL PROTEIN L39, MITOCHONDRIAL"/>
    <property type="match status" value="1"/>
</dbReference>
<dbReference type="EMBL" id="CP133621">
    <property type="protein sequence ID" value="WMV51856.1"/>
    <property type="molecule type" value="Genomic_DNA"/>
</dbReference>
<dbReference type="InterPro" id="IPR011332">
    <property type="entry name" value="Ribosomal_zn-bd"/>
</dbReference>
<keyword evidence="4" id="KW-1133">Transmembrane helix</keyword>
<accession>A0AAF0ZUE5</accession>
<dbReference type="GO" id="GO:0015934">
    <property type="term" value="C:large ribosomal subunit"/>
    <property type="evidence" value="ECO:0007669"/>
    <property type="project" value="TreeGrafter"/>
</dbReference>
<sequence length="103" mass="12042">MEYIYWAGSKLCRAVILRYSPVFWSDFIRVLLRLTSLSLPNKLMGDKKKAGALFVRLVSTAGTGFFYVKKKTKTLVTNQTKLEFRKFDPRVNCHVLFKEEKMK</sequence>
<dbReference type="SUPFAM" id="SSF57829">
    <property type="entry name" value="Zn-binding ribosomal proteins"/>
    <property type="match status" value="1"/>
</dbReference>
<keyword evidence="4" id="KW-0812">Transmembrane</keyword>
<gene>
    <name evidence="5" type="ORF">MTR67_045241</name>
</gene>
<name>A0AAF0ZUE5_SOLVR</name>
<dbReference type="GO" id="GO:0006412">
    <property type="term" value="P:translation"/>
    <property type="evidence" value="ECO:0007669"/>
    <property type="project" value="InterPro"/>
</dbReference>
<dbReference type="PANTHER" id="PTHR15238:SF1">
    <property type="entry name" value="LARGE RIBOSOMAL SUBUNIT PROTEIN BL33M"/>
    <property type="match status" value="1"/>
</dbReference>
<protein>
    <recommendedName>
        <fullName evidence="7">Ribosomal protein L33</fullName>
    </recommendedName>
</protein>
<reference evidence="5" key="1">
    <citation type="submission" date="2023-08" db="EMBL/GenBank/DDBJ databases">
        <title>A de novo genome assembly of Solanum verrucosum Schlechtendal, a Mexican diploid species geographically isolated from the other diploid A-genome species in potato relatives.</title>
        <authorList>
            <person name="Hosaka K."/>
        </authorList>
    </citation>
    <scope>NUCLEOTIDE SEQUENCE</scope>
    <source>
        <tissue evidence="5">Young leaves</tissue>
    </source>
</reference>
<evidence type="ECO:0008006" key="7">
    <source>
        <dbReference type="Google" id="ProtNLM"/>
    </source>
</evidence>
<evidence type="ECO:0000256" key="3">
    <source>
        <dbReference type="ARBA" id="ARBA00023274"/>
    </source>
</evidence>
<comment type="similarity">
    <text evidence="1">Belongs to the bacterial ribosomal protein bL33 family.</text>
</comment>
<dbReference type="NCBIfam" id="TIGR01023">
    <property type="entry name" value="rpmG_bact"/>
    <property type="match status" value="1"/>
</dbReference>
<dbReference type="Gene3D" id="2.20.28.120">
    <property type="entry name" value="Ribosomal protein L33"/>
    <property type="match status" value="1"/>
</dbReference>
<dbReference type="FunFam" id="2.20.28.120:FF:000006">
    <property type="entry name" value="50S ribosomal protein L33"/>
    <property type="match status" value="1"/>
</dbReference>
<evidence type="ECO:0000313" key="5">
    <source>
        <dbReference type="EMBL" id="WMV51856.1"/>
    </source>
</evidence>
<keyword evidence="2" id="KW-0689">Ribosomal protein</keyword>
<keyword evidence="6" id="KW-1185">Reference proteome</keyword>
<dbReference type="GO" id="GO:0003735">
    <property type="term" value="F:structural constituent of ribosome"/>
    <property type="evidence" value="ECO:0007669"/>
    <property type="project" value="InterPro"/>
</dbReference>
<proteinExistence type="inferred from homology"/>
<dbReference type="Pfam" id="PF00471">
    <property type="entry name" value="Ribosomal_L33"/>
    <property type="match status" value="1"/>
</dbReference>
<dbReference type="InterPro" id="IPR038584">
    <property type="entry name" value="Ribosomal_bL33_sf"/>
</dbReference>
<evidence type="ECO:0000256" key="4">
    <source>
        <dbReference type="SAM" id="Phobius"/>
    </source>
</evidence>
<evidence type="ECO:0000256" key="1">
    <source>
        <dbReference type="ARBA" id="ARBA00007596"/>
    </source>
</evidence>
<keyword evidence="4" id="KW-0472">Membrane</keyword>
<dbReference type="AlphaFoldDB" id="A0AAF0ZUE5"/>
<feature type="transmembrane region" description="Helical" evidence="4">
    <location>
        <begin position="50"/>
        <end position="68"/>
    </location>
</feature>